<keyword evidence="6 8" id="KW-1133">Transmembrane helix</keyword>
<organism evidence="10">
    <name type="scientific">bioreactor metagenome</name>
    <dbReference type="NCBI Taxonomy" id="1076179"/>
    <lineage>
        <taxon>unclassified sequences</taxon>
        <taxon>metagenomes</taxon>
        <taxon>ecological metagenomes</taxon>
    </lineage>
</organism>
<keyword evidence="2" id="KW-0813">Transport</keyword>
<evidence type="ECO:0000256" key="1">
    <source>
        <dbReference type="ARBA" id="ARBA00004429"/>
    </source>
</evidence>
<evidence type="ECO:0000256" key="8">
    <source>
        <dbReference type="SAM" id="Phobius"/>
    </source>
</evidence>
<feature type="transmembrane region" description="Helical" evidence="8">
    <location>
        <begin position="131"/>
        <end position="152"/>
    </location>
</feature>
<comment type="caution">
    <text evidence="10">The sequence shown here is derived from an EMBL/GenBank/DDBJ whole genome shotgun (WGS) entry which is preliminary data.</text>
</comment>
<dbReference type="AlphaFoldDB" id="A0A645F9F7"/>
<keyword evidence="5 8" id="KW-0812">Transmembrane</keyword>
<feature type="transmembrane region" description="Helical" evidence="8">
    <location>
        <begin position="90"/>
        <end position="111"/>
    </location>
</feature>
<dbReference type="PANTHER" id="PTHR35011:SF2">
    <property type="entry name" value="2,3-DIKETO-L-GULONATE TRAP TRANSPORTER SMALL PERMEASE PROTEIN YIAM"/>
    <property type="match status" value="1"/>
</dbReference>
<dbReference type="InterPro" id="IPR007387">
    <property type="entry name" value="TRAP_DctQ"/>
</dbReference>
<protein>
    <recommendedName>
        <fullName evidence="9">Tripartite ATP-independent periplasmic transporters DctQ component domain-containing protein</fullName>
    </recommendedName>
</protein>
<evidence type="ECO:0000256" key="5">
    <source>
        <dbReference type="ARBA" id="ARBA00022692"/>
    </source>
</evidence>
<dbReference type="Pfam" id="PF04290">
    <property type="entry name" value="DctQ"/>
    <property type="match status" value="1"/>
</dbReference>
<reference evidence="10" key="1">
    <citation type="submission" date="2019-08" db="EMBL/GenBank/DDBJ databases">
        <authorList>
            <person name="Kucharzyk K."/>
            <person name="Murdoch R.W."/>
            <person name="Higgins S."/>
            <person name="Loffler F."/>
        </authorList>
    </citation>
    <scope>NUCLEOTIDE SEQUENCE</scope>
</reference>
<evidence type="ECO:0000256" key="4">
    <source>
        <dbReference type="ARBA" id="ARBA00022519"/>
    </source>
</evidence>
<feature type="transmembrane region" description="Helical" evidence="8">
    <location>
        <begin position="51"/>
        <end position="69"/>
    </location>
</feature>
<dbReference type="EMBL" id="VSSQ01056401">
    <property type="protein sequence ID" value="MPN10256.1"/>
    <property type="molecule type" value="Genomic_DNA"/>
</dbReference>
<evidence type="ECO:0000259" key="9">
    <source>
        <dbReference type="Pfam" id="PF04290"/>
    </source>
</evidence>
<name>A0A645F9F7_9ZZZZ</name>
<accession>A0A645F9F7</accession>
<evidence type="ECO:0000256" key="3">
    <source>
        <dbReference type="ARBA" id="ARBA00022475"/>
    </source>
</evidence>
<keyword evidence="3" id="KW-1003">Cell membrane</keyword>
<feature type="domain" description="Tripartite ATP-independent periplasmic transporters DctQ component" evidence="9">
    <location>
        <begin position="28"/>
        <end position="155"/>
    </location>
</feature>
<keyword evidence="4" id="KW-0997">Cell inner membrane</keyword>
<dbReference type="GO" id="GO:0022857">
    <property type="term" value="F:transmembrane transporter activity"/>
    <property type="evidence" value="ECO:0007669"/>
    <property type="project" value="TreeGrafter"/>
</dbReference>
<evidence type="ECO:0000313" key="10">
    <source>
        <dbReference type="EMBL" id="MPN10256.1"/>
    </source>
</evidence>
<dbReference type="GO" id="GO:0015740">
    <property type="term" value="P:C4-dicarboxylate transport"/>
    <property type="evidence" value="ECO:0007669"/>
    <property type="project" value="TreeGrafter"/>
</dbReference>
<evidence type="ECO:0000256" key="2">
    <source>
        <dbReference type="ARBA" id="ARBA00022448"/>
    </source>
</evidence>
<evidence type="ECO:0000256" key="6">
    <source>
        <dbReference type="ARBA" id="ARBA00022989"/>
    </source>
</evidence>
<evidence type="ECO:0000256" key="7">
    <source>
        <dbReference type="ARBA" id="ARBA00023136"/>
    </source>
</evidence>
<feature type="transmembrane region" description="Helical" evidence="8">
    <location>
        <begin position="12"/>
        <end position="36"/>
    </location>
</feature>
<comment type="subcellular location">
    <subcellularLocation>
        <location evidence="1">Cell inner membrane</location>
        <topology evidence="1">Multi-pass membrane protein</topology>
    </subcellularLocation>
</comment>
<dbReference type="InterPro" id="IPR055348">
    <property type="entry name" value="DctQ"/>
</dbReference>
<dbReference type="GO" id="GO:0005886">
    <property type="term" value="C:plasma membrane"/>
    <property type="evidence" value="ECO:0007669"/>
    <property type="project" value="UniProtKB-SubCell"/>
</dbReference>
<keyword evidence="7 8" id="KW-0472">Membrane</keyword>
<dbReference type="PANTHER" id="PTHR35011">
    <property type="entry name" value="2,3-DIKETO-L-GULONATE TRAP TRANSPORTER SMALL PERMEASE PROTEIN YIAM"/>
    <property type="match status" value="1"/>
</dbReference>
<sequence length="162" mass="18286">MCNVIKQLHRALFKVETWFLIISFTVMGIIMALQVFSRAILGKSIVWSEELTRHIFIWSTFIGMSYGVARMSHINLDYFILKIAPMPRKAIAIIMDVILLGALFVLFRASIIYVGDQIEIAGPTTGYSMGYVMLAMPVSCVLASIHSVHNIVQKIVTFKSER</sequence>
<gene>
    <name evidence="10" type="ORF">SDC9_157551</name>
</gene>
<proteinExistence type="predicted"/>